<evidence type="ECO:0000313" key="3">
    <source>
        <dbReference type="Proteomes" id="UP000225706"/>
    </source>
</evidence>
<keyword evidence="3" id="KW-1185">Reference proteome</keyword>
<feature type="compositionally biased region" description="Polar residues" evidence="1">
    <location>
        <begin position="94"/>
        <end position="106"/>
    </location>
</feature>
<sequence>MRKKNKVKPKKKNQNKKSVPESCGLQHSESDDENKPETQKEKPKKISVPPLQVKVQKERVEFVLSQRREVSANSENDDDISVIREIDNTKDATRSPSATELTSTELLQSGGSRWKSILLKTDKEKEKENSQEESGKSKIDDVVAGLEPRKALNAILHHLFTTKEIKTQTIKGVKTWKCGNETEVQALDPQKLTTIYVKCNLMELTNVEHKCYPARSVKLMRQTTALELVNWANQHEKGRAAEVLVMEAMSSEESCYEDDNGNTSKVTKYSVHHLQWESRRMKKIEKKLDKAYKKKLTSRAKERIRPGFMGNLF</sequence>
<evidence type="ECO:0000256" key="1">
    <source>
        <dbReference type="SAM" id="MobiDB-lite"/>
    </source>
</evidence>
<dbReference type="EMBL" id="LSMT01001417">
    <property type="protein sequence ID" value="PFX12362.1"/>
    <property type="molecule type" value="Genomic_DNA"/>
</dbReference>
<reference evidence="3" key="1">
    <citation type="journal article" date="2017" name="bioRxiv">
        <title>Comparative analysis of the genomes of Stylophora pistillata and Acropora digitifera provides evidence for extensive differences between species of corals.</title>
        <authorList>
            <person name="Voolstra C.R."/>
            <person name="Li Y."/>
            <person name="Liew Y.J."/>
            <person name="Baumgarten S."/>
            <person name="Zoccola D."/>
            <person name="Flot J.-F."/>
            <person name="Tambutte S."/>
            <person name="Allemand D."/>
            <person name="Aranda M."/>
        </authorList>
    </citation>
    <scope>NUCLEOTIDE SEQUENCE [LARGE SCALE GENOMIC DNA]</scope>
</reference>
<gene>
    <name evidence="2" type="ORF">AWC38_SpisGene23699</name>
</gene>
<dbReference type="AlphaFoldDB" id="A0A2B4R818"/>
<feature type="region of interest" description="Disordered" evidence="1">
    <location>
        <begin position="120"/>
        <end position="141"/>
    </location>
</feature>
<dbReference type="Proteomes" id="UP000225706">
    <property type="component" value="Unassembled WGS sequence"/>
</dbReference>
<name>A0A2B4R818_STYPI</name>
<feature type="compositionally biased region" description="Basic residues" evidence="1">
    <location>
        <begin position="1"/>
        <end position="15"/>
    </location>
</feature>
<comment type="caution">
    <text evidence="2">The sequence shown here is derived from an EMBL/GenBank/DDBJ whole genome shotgun (WGS) entry which is preliminary data.</text>
</comment>
<evidence type="ECO:0000313" key="2">
    <source>
        <dbReference type="EMBL" id="PFX12362.1"/>
    </source>
</evidence>
<feature type="region of interest" description="Disordered" evidence="1">
    <location>
        <begin position="65"/>
        <end position="106"/>
    </location>
</feature>
<organism evidence="2 3">
    <name type="scientific">Stylophora pistillata</name>
    <name type="common">Smooth cauliflower coral</name>
    <dbReference type="NCBI Taxonomy" id="50429"/>
    <lineage>
        <taxon>Eukaryota</taxon>
        <taxon>Metazoa</taxon>
        <taxon>Cnidaria</taxon>
        <taxon>Anthozoa</taxon>
        <taxon>Hexacorallia</taxon>
        <taxon>Scleractinia</taxon>
        <taxon>Astrocoeniina</taxon>
        <taxon>Pocilloporidae</taxon>
        <taxon>Stylophora</taxon>
    </lineage>
</organism>
<accession>A0A2B4R818</accession>
<feature type="region of interest" description="Disordered" evidence="1">
    <location>
        <begin position="1"/>
        <end position="52"/>
    </location>
</feature>
<proteinExistence type="predicted"/>
<dbReference type="OrthoDB" id="5965964at2759"/>
<feature type="compositionally biased region" description="Basic and acidic residues" evidence="1">
    <location>
        <begin position="81"/>
        <end position="93"/>
    </location>
</feature>
<protein>
    <submittedName>
        <fullName evidence="2">Uncharacterized protein</fullName>
    </submittedName>
</protein>